<evidence type="ECO:0000256" key="1">
    <source>
        <dbReference type="ARBA" id="ARBA00000213"/>
    </source>
</evidence>
<dbReference type="GO" id="GO:0003917">
    <property type="term" value="F:DNA topoisomerase type I (single strand cut, ATP-independent) activity"/>
    <property type="evidence" value="ECO:0007669"/>
    <property type="project" value="UniProtKB-UniRule"/>
</dbReference>
<feature type="compositionally biased region" description="Polar residues" evidence="9">
    <location>
        <begin position="179"/>
        <end position="188"/>
    </location>
</feature>
<dbReference type="InterPro" id="IPR001631">
    <property type="entry name" value="TopoI"/>
</dbReference>
<comment type="function">
    <text evidence="7">Releases the supercoiling and torsional tension of DNA introduced during the DNA replication and transcription by transiently cleaving and rejoining one strand of the DNA duplex. Introduces a single-strand break via transesterification at the specific target site 5'-[CT]CCTTp site in duplex DNA. The scissile phosphodiester is attacked by the catalytic tyrosine of the enzyme, resulting in the formation of a DNA-(3'-phosphotyrosyl)-enzyme intermediate and the expulsion of a 5'-OH DNA strand. The free DNA strand then undergoes passage around the unbroken strand thus removing DNA supercoils. Finally, in the religation step, the DNA 5'-OH attacks the covalent intermediate to expel the active-site tyrosine and restore the DNA phosphodiester backbone.</text>
</comment>
<name>A0AAJ0FJE6_9PEZI</name>
<keyword evidence="12" id="KW-1185">Reference proteome</keyword>
<dbReference type="SUPFAM" id="SSF56349">
    <property type="entry name" value="DNA breaking-rejoining enzymes"/>
    <property type="match status" value="1"/>
</dbReference>
<dbReference type="InterPro" id="IPR008336">
    <property type="entry name" value="TopoI_DNA-bd_euk"/>
</dbReference>
<keyword evidence="8" id="KW-0175">Coiled coil</keyword>
<dbReference type="FunFam" id="1.10.132.10:FF:000003">
    <property type="entry name" value="DNA topoisomerase I"/>
    <property type="match status" value="1"/>
</dbReference>
<dbReference type="CDD" id="cd03488">
    <property type="entry name" value="Topoisomer_IB_N_htopoI_like"/>
    <property type="match status" value="1"/>
</dbReference>
<dbReference type="EC" id="5.6.2.1" evidence="7"/>
<evidence type="ECO:0000313" key="11">
    <source>
        <dbReference type="EMBL" id="KAK1769827.1"/>
    </source>
</evidence>
<dbReference type="PRINTS" id="PR00416">
    <property type="entry name" value="EUTPISMRASEI"/>
</dbReference>
<organism evidence="11 12">
    <name type="scientific">Phialemonium atrogriseum</name>
    <dbReference type="NCBI Taxonomy" id="1093897"/>
    <lineage>
        <taxon>Eukaryota</taxon>
        <taxon>Fungi</taxon>
        <taxon>Dikarya</taxon>
        <taxon>Ascomycota</taxon>
        <taxon>Pezizomycotina</taxon>
        <taxon>Sordariomycetes</taxon>
        <taxon>Sordariomycetidae</taxon>
        <taxon>Cephalothecales</taxon>
        <taxon>Cephalothecaceae</taxon>
        <taxon>Phialemonium</taxon>
    </lineage>
</organism>
<dbReference type="GO" id="GO:0003677">
    <property type="term" value="F:DNA binding"/>
    <property type="evidence" value="ECO:0007669"/>
    <property type="project" value="UniProtKB-UniRule"/>
</dbReference>
<dbReference type="GO" id="GO:0005694">
    <property type="term" value="C:chromosome"/>
    <property type="evidence" value="ECO:0007669"/>
    <property type="project" value="InterPro"/>
</dbReference>
<feature type="region of interest" description="Disordered" evidence="9">
    <location>
        <begin position="1"/>
        <end position="268"/>
    </location>
</feature>
<feature type="coiled-coil region" evidence="8">
    <location>
        <begin position="791"/>
        <end position="853"/>
    </location>
</feature>
<keyword evidence="4 6" id="KW-0238">DNA-binding</keyword>
<dbReference type="GO" id="GO:0007059">
    <property type="term" value="P:chromosome segregation"/>
    <property type="evidence" value="ECO:0007669"/>
    <property type="project" value="TreeGrafter"/>
</dbReference>
<dbReference type="PANTHER" id="PTHR10290:SF3">
    <property type="entry name" value="DNA TOPOISOMERASE 1"/>
    <property type="match status" value="1"/>
</dbReference>
<dbReference type="FunFam" id="2.170.11.10:FF:000001">
    <property type="entry name" value="DNA topoisomerase I"/>
    <property type="match status" value="1"/>
</dbReference>
<accession>A0AAJ0FJE6</accession>
<dbReference type="InterPro" id="IPR025834">
    <property type="entry name" value="TopoI_C_dom"/>
</dbReference>
<feature type="compositionally biased region" description="Acidic residues" evidence="9">
    <location>
        <begin position="246"/>
        <end position="257"/>
    </location>
</feature>
<feature type="compositionally biased region" description="Low complexity" evidence="9">
    <location>
        <begin position="212"/>
        <end position="236"/>
    </location>
</feature>
<dbReference type="InterPro" id="IPR014711">
    <property type="entry name" value="TopoI_cat_a-hlx-sub_euk"/>
</dbReference>
<dbReference type="PANTHER" id="PTHR10290">
    <property type="entry name" value="DNA TOPOISOMERASE I"/>
    <property type="match status" value="1"/>
</dbReference>
<dbReference type="Pfam" id="PF01028">
    <property type="entry name" value="Topoisom_I"/>
    <property type="match status" value="1"/>
</dbReference>
<dbReference type="InterPro" id="IPR013034">
    <property type="entry name" value="DNA_topo_DNA_db_N_dom1"/>
</dbReference>
<dbReference type="Pfam" id="PF02919">
    <property type="entry name" value="Topoisom_I_N"/>
    <property type="match status" value="1"/>
</dbReference>
<evidence type="ECO:0000256" key="6">
    <source>
        <dbReference type="PROSITE-ProRule" id="PRU01382"/>
    </source>
</evidence>
<feature type="domain" description="DNA topoisomerase I eukaryotic-type" evidence="10">
    <location>
        <begin position="426"/>
        <end position="879"/>
    </location>
</feature>
<evidence type="ECO:0000259" key="10">
    <source>
        <dbReference type="SMART" id="SM00435"/>
    </source>
</evidence>
<dbReference type="RefSeq" id="XP_060286040.1">
    <property type="nucleotide sequence ID" value="XM_060423397.1"/>
</dbReference>
<dbReference type="InterPro" id="IPR036202">
    <property type="entry name" value="TopoI_DNA-bd_euk_N_sf"/>
</dbReference>
<comment type="caution">
    <text evidence="11">The sequence shown here is derived from an EMBL/GenBank/DDBJ whole genome shotgun (WGS) entry which is preliminary data.</text>
</comment>
<dbReference type="SMART" id="SM00435">
    <property type="entry name" value="TOPEUc"/>
    <property type="match status" value="1"/>
</dbReference>
<dbReference type="InterPro" id="IPR013500">
    <property type="entry name" value="TopoI_cat_euk"/>
</dbReference>
<comment type="similarity">
    <text evidence="2 6 7">Belongs to the type IB topoisomerase family.</text>
</comment>
<evidence type="ECO:0000256" key="8">
    <source>
        <dbReference type="SAM" id="Coils"/>
    </source>
</evidence>
<dbReference type="GO" id="GO:0006265">
    <property type="term" value="P:DNA topological change"/>
    <property type="evidence" value="ECO:0007669"/>
    <property type="project" value="UniProtKB-UniRule"/>
</dbReference>
<dbReference type="Gene3D" id="1.10.10.41">
    <property type="entry name" value="Yeast DNA topoisomerase - domain 1"/>
    <property type="match status" value="1"/>
</dbReference>
<evidence type="ECO:0000313" key="12">
    <source>
        <dbReference type="Proteomes" id="UP001244011"/>
    </source>
</evidence>
<comment type="catalytic activity">
    <reaction evidence="1 6 7">
        <text>ATP-independent breakage of single-stranded DNA, followed by passage and rejoining.</text>
        <dbReference type="EC" id="5.6.2.1"/>
    </reaction>
</comment>
<dbReference type="Proteomes" id="UP001244011">
    <property type="component" value="Unassembled WGS sequence"/>
</dbReference>
<gene>
    <name evidence="11" type="ORF">QBC33DRAFT_299322</name>
</gene>
<keyword evidence="3 6" id="KW-0799">Topoisomerase</keyword>
<dbReference type="FunFam" id="1.10.10.41:FF:000001">
    <property type="entry name" value="DNA topoisomerase I"/>
    <property type="match status" value="1"/>
</dbReference>
<dbReference type="PROSITE" id="PS52038">
    <property type="entry name" value="TOPO_IB_2"/>
    <property type="match status" value="1"/>
</dbReference>
<dbReference type="InterPro" id="IPR013030">
    <property type="entry name" value="DNA_topo_DNA_db_N_dom2"/>
</dbReference>
<dbReference type="EMBL" id="MU839001">
    <property type="protein sequence ID" value="KAK1769827.1"/>
    <property type="molecule type" value="Genomic_DNA"/>
</dbReference>
<feature type="active site" description="O-(3'-phospho-DNA)-tyrosine intermediate" evidence="6">
    <location>
        <position position="865"/>
    </location>
</feature>
<evidence type="ECO:0000256" key="3">
    <source>
        <dbReference type="ARBA" id="ARBA00023029"/>
    </source>
</evidence>
<dbReference type="SUPFAM" id="SSF56741">
    <property type="entry name" value="Eukaryotic DNA topoisomerase I, N-terminal DNA-binding fragment"/>
    <property type="match status" value="1"/>
</dbReference>
<dbReference type="GO" id="GO:0005730">
    <property type="term" value="C:nucleolus"/>
    <property type="evidence" value="ECO:0007669"/>
    <property type="project" value="TreeGrafter"/>
</dbReference>
<dbReference type="FunFam" id="3.90.15.10:FF:000002">
    <property type="entry name" value="DNA topoisomerase I"/>
    <property type="match status" value="1"/>
</dbReference>
<dbReference type="GO" id="GO:0006338">
    <property type="term" value="P:chromatin remodeling"/>
    <property type="evidence" value="ECO:0007669"/>
    <property type="project" value="UniProtKB-ARBA"/>
</dbReference>
<dbReference type="InterPro" id="IPR048045">
    <property type="entry name" value="Topoisomer_I_DNA-bd"/>
</dbReference>
<dbReference type="Gene3D" id="1.10.132.10">
    <property type="match status" value="1"/>
</dbReference>
<evidence type="ECO:0000256" key="4">
    <source>
        <dbReference type="ARBA" id="ARBA00023125"/>
    </source>
</evidence>
<evidence type="ECO:0000256" key="2">
    <source>
        <dbReference type="ARBA" id="ARBA00006645"/>
    </source>
</evidence>
<dbReference type="Gene3D" id="3.90.15.10">
    <property type="entry name" value="Topoisomerase I, Chain A, domain 3"/>
    <property type="match status" value="1"/>
</dbReference>
<keyword evidence="5 6" id="KW-0413">Isomerase</keyword>
<dbReference type="AlphaFoldDB" id="A0AAJ0FJE6"/>
<feature type="compositionally biased region" description="Basic and acidic residues" evidence="9">
    <location>
        <begin position="258"/>
        <end position="268"/>
    </location>
</feature>
<evidence type="ECO:0000256" key="7">
    <source>
        <dbReference type="RuleBase" id="RU365101"/>
    </source>
</evidence>
<dbReference type="GO" id="GO:0006260">
    <property type="term" value="P:DNA replication"/>
    <property type="evidence" value="ECO:0007669"/>
    <property type="project" value="TreeGrafter"/>
</dbReference>
<dbReference type="InterPro" id="IPR014727">
    <property type="entry name" value="TopoI_cat_a/b-sub_euk"/>
</dbReference>
<feature type="compositionally biased region" description="Basic and acidic residues" evidence="9">
    <location>
        <begin position="134"/>
        <end position="153"/>
    </location>
</feature>
<dbReference type="InterPro" id="IPR013499">
    <property type="entry name" value="TopoI_euk"/>
</dbReference>
<reference evidence="11" key="1">
    <citation type="submission" date="2023-06" db="EMBL/GenBank/DDBJ databases">
        <title>Genome-scale phylogeny and comparative genomics of the fungal order Sordariales.</title>
        <authorList>
            <consortium name="Lawrence Berkeley National Laboratory"/>
            <person name="Hensen N."/>
            <person name="Bonometti L."/>
            <person name="Westerberg I."/>
            <person name="Brannstrom I.O."/>
            <person name="Guillou S."/>
            <person name="Cros-Aarteil S."/>
            <person name="Calhoun S."/>
            <person name="Haridas S."/>
            <person name="Kuo A."/>
            <person name="Mondo S."/>
            <person name="Pangilinan J."/>
            <person name="Riley R."/>
            <person name="Labutti K."/>
            <person name="Andreopoulos B."/>
            <person name="Lipzen A."/>
            <person name="Chen C."/>
            <person name="Yanf M."/>
            <person name="Daum C."/>
            <person name="Ng V."/>
            <person name="Clum A."/>
            <person name="Steindorff A."/>
            <person name="Ohm R."/>
            <person name="Martin F."/>
            <person name="Silar P."/>
            <person name="Natvig D."/>
            <person name="Lalanne C."/>
            <person name="Gautier V."/>
            <person name="Ament-Velasquez S.L."/>
            <person name="Kruys A."/>
            <person name="Hutchinson M.I."/>
            <person name="Powell A.J."/>
            <person name="Barry K."/>
            <person name="Miller A.N."/>
            <person name="Grigoriev I.V."/>
            <person name="Debuchy R."/>
            <person name="Gladieux P."/>
            <person name="Thoren M.H."/>
            <person name="Johannesson H."/>
        </authorList>
    </citation>
    <scope>NUCLEOTIDE SEQUENCE</scope>
    <source>
        <strain evidence="11">8032-3</strain>
    </source>
</reference>
<dbReference type="Gene3D" id="2.170.11.10">
    <property type="entry name" value="DNA Topoisomerase I, domain 2"/>
    <property type="match status" value="1"/>
</dbReference>
<dbReference type="CDD" id="cd00659">
    <property type="entry name" value="Topo_IB_C"/>
    <property type="match status" value="1"/>
</dbReference>
<evidence type="ECO:0000256" key="9">
    <source>
        <dbReference type="SAM" id="MobiDB-lite"/>
    </source>
</evidence>
<dbReference type="Pfam" id="PF14370">
    <property type="entry name" value="Topo_C_assoc"/>
    <property type="match status" value="1"/>
</dbReference>
<protein>
    <recommendedName>
        <fullName evidence="7">DNA topoisomerase I</fullName>
        <ecNumber evidence="7">5.6.2.1</ecNumber>
    </recommendedName>
    <alternativeName>
        <fullName evidence="7">DNA topoisomerase 1</fullName>
    </alternativeName>
</protein>
<feature type="compositionally biased region" description="Acidic residues" evidence="9">
    <location>
        <begin position="1"/>
        <end position="10"/>
    </location>
</feature>
<sequence length="909" mass="102566">MSMDSSDDDMPLARTNGHASSTFKGRAAPPGLSIRNGPVDSDPMDTDDAPNGTSKRKARSSMGKSVNYKDESESDGGAPLAKRQKSKHKEESDSDDEPMAKRKKKLPPSAKETSLIDSSDDDQPLGAKLAQKKASVEKAAAKEAKAIRAESNAKKAAAKRALKEESEDEPLAKPKKRQSNGVSATPATKRNGVKKAESDSDEPIAKKAKKITPVGKAKAGAKTATAPVKKAAASTPKPKKQVKSEEPEDGEEGEEDEEHRWWEGPKKEDDSIKWTTLEHNGVIFAPAYEPLPKHVRLHYDGKPVDLHVNAEEVATFFGSMLNSALHVENPVFQKNFFTDFKDVLQKTGGAKDNKGNKVDIKDFSKLDFKAIYEYYKAKSDAKKNRPSSEKKAEKAEKDALEAPYIFCKWDGRKEKVGNFRVEPPGLFRGRGEHPKTGKVKKRVMPEQVTINIGKGAKVPDPPAGHKWKAVQHDNRATWLAMWQENINGNYKYVMLSANSAIKGQADHKKFEKARDLKKHIDRIRTDYSRELKSDVMADRQRATAMYLIDKFALRAGNEKDTENEAETVGCCSLKFEHITLREPNTVVFDFLGKDSIRFYNEVAVDRQVFRNLRMFKKPPKVDGDDIFDRLNTSQLNKHLSSYMAGLTAKVFRTYNASYTMSKLLQELPLDKATTVAEKIKLYNDCNREVAILCNHKRTVGAAHETQMEKLGDRIKGLRYQSWRTKMMMLDVDPKQKKKKGAEYFNLDQDIDEAWILEHHKFLVETERTKITKKFQKDNEKRVADGEAELPEKELKERLKVATQLEAKLKKEHKTRKVEAEGKGPTVEKFEAAVQKLEDRIRTLELQSADREGNKEVALGTSKINYIDPRLTVVFSNKFNVPIEKLFSKTLRDKFNWAIHSVGDDATWEF</sequence>
<dbReference type="GeneID" id="85306584"/>
<dbReference type="InterPro" id="IPR051062">
    <property type="entry name" value="Topoisomerase_IB"/>
</dbReference>
<evidence type="ECO:0000256" key="5">
    <source>
        <dbReference type="ARBA" id="ARBA00023235"/>
    </source>
</evidence>
<dbReference type="InterPro" id="IPR011010">
    <property type="entry name" value="DNA_brk_join_enz"/>
</dbReference>
<proteinExistence type="inferred from homology"/>